<dbReference type="GO" id="GO:0019888">
    <property type="term" value="F:protein phosphatase regulator activity"/>
    <property type="evidence" value="ECO:0007669"/>
    <property type="project" value="TreeGrafter"/>
</dbReference>
<dbReference type="InterPro" id="IPR051023">
    <property type="entry name" value="PP2A_Regulatory_Subunit_A"/>
</dbReference>
<dbReference type="Gene3D" id="1.25.10.10">
    <property type="entry name" value="Leucine-rich Repeat Variant"/>
    <property type="match status" value="1"/>
</dbReference>
<dbReference type="PANTHER" id="PTHR10648">
    <property type="entry name" value="SERINE/THREONINE-PROTEIN PHOSPHATASE PP2A 65 KDA REGULATORY SUBUNIT"/>
    <property type="match status" value="1"/>
</dbReference>
<dbReference type="Proteomes" id="UP000093000">
    <property type="component" value="Unassembled WGS sequence"/>
</dbReference>
<dbReference type="AlphaFoldDB" id="A0A1C7N8X6"/>
<dbReference type="InParanoid" id="A0A1C7N8X6"/>
<dbReference type="GO" id="GO:0005737">
    <property type="term" value="C:cytoplasm"/>
    <property type="evidence" value="ECO:0007669"/>
    <property type="project" value="TreeGrafter"/>
</dbReference>
<feature type="repeat" description="HEAT" evidence="2">
    <location>
        <begin position="408"/>
        <end position="446"/>
    </location>
</feature>
<evidence type="ECO:0000256" key="2">
    <source>
        <dbReference type="PROSITE-ProRule" id="PRU00103"/>
    </source>
</evidence>
<feature type="compositionally biased region" description="Polar residues" evidence="3">
    <location>
        <begin position="974"/>
        <end position="984"/>
    </location>
</feature>
<feature type="region of interest" description="Disordered" evidence="3">
    <location>
        <begin position="300"/>
        <end position="319"/>
    </location>
</feature>
<name>A0A1C7N8X6_9FUNG</name>
<organism evidence="4 5">
    <name type="scientific">Choanephora cucurbitarum</name>
    <dbReference type="NCBI Taxonomy" id="101091"/>
    <lineage>
        <taxon>Eukaryota</taxon>
        <taxon>Fungi</taxon>
        <taxon>Fungi incertae sedis</taxon>
        <taxon>Mucoromycota</taxon>
        <taxon>Mucoromycotina</taxon>
        <taxon>Mucoromycetes</taxon>
        <taxon>Mucorales</taxon>
        <taxon>Mucorineae</taxon>
        <taxon>Choanephoraceae</taxon>
        <taxon>Choanephoroideae</taxon>
        <taxon>Choanephora</taxon>
    </lineage>
</organism>
<gene>
    <name evidence="4" type="primary">PPP4R1</name>
    <name evidence="4" type="ORF">A0J61_08142</name>
</gene>
<feature type="compositionally biased region" description="Basic and acidic residues" evidence="3">
    <location>
        <begin position="985"/>
        <end position="998"/>
    </location>
</feature>
<proteinExistence type="predicted"/>
<feature type="region of interest" description="Disordered" evidence="3">
    <location>
        <begin position="920"/>
        <end position="950"/>
    </location>
</feature>
<dbReference type="STRING" id="101091.A0A1C7N8X6"/>
<reference evidence="4 5" key="1">
    <citation type="submission" date="2016-03" db="EMBL/GenBank/DDBJ databases">
        <title>Choanephora cucurbitarum.</title>
        <authorList>
            <person name="Min B."/>
            <person name="Park H."/>
            <person name="Park J.-H."/>
            <person name="Shin H.-D."/>
            <person name="Choi I.-G."/>
        </authorList>
    </citation>
    <scope>NUCLEOTIDE SEQUENCE [LARGE SCALE GENOMIC DNA]</scope>
    <source>
        <strain evidence="4 5">KUS-F28377</strain>
    </source>
</reference>
<dbReference type="EMBL" id="LUGH01000601">
    <property type="protein sequence ID" value="OBZ83804.1"/>
    <property type="molecule type" value="Genomic_DNA"/>
</dbReference>
<keyword evidence="1" id="KW-0677">Repeat</keyword>
<feature type="compositionally biased region" description="Basic and acidic residues" evidence="3">
    <location>
        <begin position="932"/>
        <end position="950"/>
    </location>
</feature>
<feature type="compositionally biased region" description="Acidic residues" evidence="3">
    <location>
        <begin position="920"/>
        <end position="930"/>
    </location>
</feature>
<dbReference type="InterPro" id="IPR011989">
    <property type="entry name" value="ARM-like"/>
</dbReference>
<dbReference type="OrthoDB" id="340346at2759"/>
<sequence length="998" mass="112331">MTDNGTDYMNDTATYLPSIDIYGLSNQKDKRQEENNCLNETMIVHPENIQETTPLENQHHKDQLPPYTEQDQAMFLSDDTNNLLENNENDLSEKANVSIVTADDITSSLIVTEDDLLGKALTTSPLENLIHLSKSTLVLQRLVVVRDISTLLPEISAEHAINIVLPIIVQLSKDPEDAVKELLAGELDKIMYYYYTNCPPEFNTGTVDDKPHMPRSAFAFTIISLLLSQNTTLTSIMQQSLVTVAMELADTPPDSDQYQLHQAILRKEIYEDILEGLTTLFKYKQGTSLLAKRKQPVTPDIVSEDEAEKKSNFKSPNKYTSLLHKNNDNSITNLAKMIYSMKPTKETEANNLLTALAQTFGSTEYVERSLPVIEMLAKDSMFYVRKEVAVSLGSLAATAPLSIILERLIPLYLDLSIDRIWHVRRACVFTLPLLCEAMPDNLKEKTAIDSINLFKRDDSKSVHNALADIIGELISKFLPIDWKETGQSGHVPDELLHFFLSLGKPAMSNSNHTFKSESEFLYSCAYNFPAVVLTAGVGYWDSHLKSTYLALAKDYQLKVRCTLACSLHEIARVIGPERTKSDLVHIFALYLMDLDNVKQGVLEHISEFLSVLDSDTRNEYIPILAEVWDGVMNNWHLRETLTIQLQDMARLFDASRVIEHILPLAIRACHDEYAAVREACVDIFPVILDIVKRAVDEGDEEASIMQRGNGKQQQALIMLNYVIERLEELVHSPSYRTRLVFAQICRCLLEAGISPVDFASFFLPRVSLLARDPVVNVRIAISRMMLTMLSIDGYMKELEGAPFDDTLEDITPHQTVQDILYYLSTDSDSDVRSFIVEHVSLEMLKDLKVAQIEAPEKDDITLDIDSLSLPPDLPAHFVLPFGKSLEDPVLAEVKEMSHSTEKEGDLDDVASVESPMDIVDENQFDQESTDASDQKDTKDNELAEHDSLVIEQKDYDGDLIMAIDDSLFEGTGFEESQQDSSTTLKETRHLDSSPVDKV</sequence>
<evidence type="ECO:0000256" key="1">
    <source>
        <dbReference type="ARBA" id="ARBA00022737"/>
    </source>
</evidence>
<dbReference type="InterPro" id="IPR021133">
    <property type="entry name" value="HEAT_type_2"/>
</dbReference>
<accession>A0A1C7N8X6</accession>
<comment type="caution">
    <text evidence="4">The sequence shown here is derived from an EMBL/GenBank/DDBJ whole genome shotgun (WGS) entry which is preliminary data.</text>
</comment>
<dbReference type="SUPFAM" id="SSF48371">
    <property type="entry name" value="ARM repeat"/>
    <property type="match status" value="1"/>
</dbReference>
<evidence type="ECO:0000313" key="4">
    <source>
        <dbReference type="EMBL" id="OBZ83804.1"/>
    </source>
</evidence>
<feature type="repeat" description="HEAT" evidence="2">
    <location>
        <begin position="544"/>
        <end position="582"/>
    </location>
</feature>
<keyword evidence="5" id="KW-1185">Reference proteome</keyword>
<dbReference type="InterPro" id="IPR016024">
    <property type="entry name" value="ARM-type_fold"/>
</dbReference>
<evidence type="ECO:0000256" key="3">
    <source>
        <dbReference type="SAM" id="MobiDB-lite"/>
    </source>
</evidence>
<dbReference type="PANTHER" id="PTHR10648:SF1">
    <property type="entry name" value="SERINE_THREONINE-PROTEIN PHOSPHATASE 4 REGULATORY SUBUNIT 1"/>
    <property type="match status" value="1"/>
</dbReference>
<evidence type="ECO:0000313" key="5">
    <source>
        <dbReference type="Proteomes" id="UP000093000"/>
    </source>
</evidence>
<feature type="region of interest" description="Disordered" evidence="3">
    <location>
        <begin position="970"/>
        <end position="998"/>
    </location>
</feature>
<dbReference type="PROSITE" id="PS50077">
    <property type="entry name" value="HEAT_REPEAT"/>
    <property type="match status" value="2"/>
</dbReference>
<protein>
    <submittedName>
        <fullName evidence="4">Serine/threonine-protein phosphatase 4 regulatory subunit 1</fullName>
    </submittedName>
</protein>